<organism evidence="1">
    <name type="scientific">Myoviridae sp. ctU4n16</name>
    <dbReference type="NCBI Taxonomy" id="2826658"/>
    <lineage>
        <taxon>Viruses</taxon>
        <taxon>Duplodnaviria</taxon>
        <taxon>Heunggongvirae</taxon>
        <taxon>Uroviricota</taxon>
        <taxon>Caudoviricetes</taxon>
    </lineage>
</organism>
<proteinExistence type="predicted"/>
<name>A0A8S5N5J9_9CAUD</name>
<evidence type="ECO:0000313" key="1">
    <source>
        <dbReference type="EMBL" id="DAD89554.1"/>
    </source>
</evidence>
<sequence length="39" mass="4467">MKSIKRSRLLCLSSGRVTCKYTQSFTITCRGNQKQSINE</sequence>
<protein>
    <submittedName>
        <fullName evidence="1">Uncharacterized protein</fullName>
    </submittedName>
</protein>
<reference evidence="1" key="1">
    <citation type="journal article" date="2021" name="Proc. Natl. Acad. Sci. U.S.A.">
        <title>A Catalog of Tens of Thousands of Viruses from Human Metagenomes Reveals Hidden Associations with Chronic Diseases.</title>
        <authorList>
            <person name="Tisza M.J."/>
            <person name="Buck C.B."/>
        </authorList>
    </citation>
    <scope>NUCLEOTIDE SEQUENCE</scope>
    <source>
        <strain evidence="1">CtU4n16</strain>
    </source>
</reference>
<accession>A0A8S5N5J9</accession>
<dbReference type="EMBL" id="BK015063">
    <property type="protein sequence ID" value="DAD89554.1"/>
    <property type="molecule type" value="Genomic_DNA"/>
</dbReference>